<comment type="caution">
    <text evidence="1">The sequence shown here is derived from an EMBL/GenBank/DDBJ whole genome shotgun (WGS) entry which is preliminary data.</text>
</comment>
<evidence type="ECO:0000313" key="1">
    <source>
        <dbReference type="EMBL" id="KAJ9118996.1"/>
    </source>
</evidence>
<organism evidence="1 2">
    <name type="scientific">Naganishia onofrii</name>
    <dbReference type="NCBI Taxonomy" id="1851511"/>
    <lineage>
        <taxon>Eukaryota</taxon>
        <taxon>Fungi</taxon>
        <taxon>Dikarya</taxon>
        <taxon>Basidiomycota</taxon>
        <taxon>Agaricomycotina</taxon>
        <taxon>Tremellomycetes</taxon>
        <taxon>Filobasidiales</taxon>
        <taxon>Filobasidiaceae</taxon>
        <taxon>Naganishia</taxon>
    </lineage>
</organism>
<sequence>MSFAGNTLTRTLRPCLRTARPFPAIRSANASPFRSLSTAIASPYAQAAKSSFGRRMATVGLGASLGLVGFQMMGLQAKGDVKCDSFTSSTAAPAPAPSGKADSLPTESILSPYELSFGAICGICAGIFIKKGAKLIAFFLGGTYVLMQYMQSRSFININWSKLSSAYENTFGSLPSTSSSLAPTEGRRVAPTITGAYRWIVDFLTANFQQRASFLAGLGLGLRIG</sequence>
<name>A0ACC2X6E9_9TREE</name>
<keyword evidence="2" id="KW-1185">Reference proteome</keyword>
<gene>
    <name evidence="1" type="ORF">QFC24_005962</name>
</gene>
<evidence type="ECO:0000313" key="2">
    <source>
        <dbReference type="Proteomes" id="UP001234202"/>
    </source>
</evidence>
<dbReference type="Proteomes" id="UP001234202">
    <property type="component" value="Unassembled WGS sequence"/>
</dbReference>
<dbReference type="EMBL" id="JASBWV010000026">
    <property type="protein sequence ID" value="KAJ9118996.1"/>
    <property type="molecule type" value="Genomic_DNA"/>
</dbReference>
<proteinExistence type="predicted"/>
<reference evidence="1" key="1">
    <citation type="submission" date="2023-04" db="EMBL/GenBank/DDBJ databases">
        <title>Draft Genome sequencing of Naganishia species isolated from polar environments using Oxford Nanopore Technology.</title>
        <authorList>
            <person name="Leo P."/>
            <person name="Venkateswaran K."/>
        </authorList>
    </citation>
    <scope>NUCLEOTIDE SEQUENCE</scope>
    <source>
        <strain evidence="1">DBVPG 5303</strain>
    </source>
</reference>
<protein>
    <submittedName>
        <fullName evidence="1">Uncharacterized protein</fullName>
    </submittedName>
</protein>
<accession>A0ACC2X6E9</accession>